<evidence type="ECO:0000313" key="3">
    <source>
        <dbReference type="EMBL" id="RHZ12655.1"/>
    </source>
</evidence>
<dbReference type="SUPFAM" id="SSF53738">
    <property type="entry name" value="Phosphoglucomutase, first 3 domains"/>
    <property type="match status" value="2"/>
</dbReference>
<dbReference type="InterPro" id="IPR005844">
    <property type="entry name" value="A-D-PHexomutase_a/b/a-I"/>
</dbReference>
<dbReference type="Gene3D" id="3.40.120.10">
    <property type="entry name" value="Alpha-D-Glucose-1,6-Bisphosphate, subunit A, domain 3"/>
    <property type="match status" value="1"/>
</dbReference>
<proteinExistence type="inferred from homology"/>
<sequence>MSSHGTSSVPPLHPPCRLMDIACVARELAGPPRRFHDDFLQALQPSFMELAAKNSMLLSDQLTHFLSREFPSATAPSTGYATYARRVVEHIHRMRMEAPVSTSNVDQDSCIKHPSTISNQYISFMELKTALQIPSMISHRLATLDPYALCPSVMSPPPVHHASSLLRPRPLIFPPAHHPSKAAPSRPRDFRANVCKRSRKWLGGPPRPRILVVKGDVVELFKKGDKKKASKTVQVAAIDTITSSTTSSFEFTLRMKDSTTLSKNLKRMGVVVRLLLESRRVRCRRGHFGLLHVALCLHRMHACLTSYMSTASAATPAAVAVAAPPAAPAATTTTPAPINTSSSILEKHPRLMDELPKHAKPAALANKVLAYGTAGFRDNADILGSTFHRMGMLAVLRSKKEHKITGLMVTASHNAAPDNGVKLVDPDGGMLSQSWEKYAQQLANAPTEKVVEALDSIVRAEKIDLDQPGNIFIAKDTRVSSEHLSELAREGALLVGGNVLDFGLQTTPQLHHYVRMVCRLPSFC</sequence>
<organism evidence="3 4">
    <name type="scientific">Aphanomyces astaci</name>
    <name type="common">Crayfish plague agent</name>
    <dbReference type="NCBI Taxonomy" id="112090"/>
    <lineage>
        <taxon>Eukaryota</taxon>
        <taxon>Sar</taxon>
        <taxon>Stramenopiles</taxon>
        <taxon>Oomycota</taxon>
        <taxon>Saprolegniomycetes</taxon>
        <taxon>Saprolegniales</taxon>
        <taxon>Verrucalvaceae</taxon>
        <taxon>Aphanomyces</taxon>
    </lineage>
</organism>
<evidence type="ECO:0000259" key="2">
    <source>
        <dbReference type="Pfam" id="PF02878"/>
    </source>
</evidence>
<dbReference type="Proteomes" id="UP000266196">
    <property type="component" value="Unassembled WGS sequence"/>
</dbReference>
<accession>A0A397FA29</accession>
<reference evidence="3 4" key="1">
    <citation type="submission" date="2018-08" db="EMBL/GenBank/DDBJ databases">
        <title>Aphanomyces genome sequencing and annotation.</title>
        <authorList>
            <person name="Minardi D."/>
            <person name="Oidtmann B."/>
            <person name="Van Der Giezen M."/>
            <person name="Studholme D.J."/>
        </authorList>
    </citation>
    <scope>NUCLEOTIDE SEQUENCE [LARGE SCALE GENOMIC DNA]</scope>
    <source>
        <strain evidence="3 4">197901</strain>
    </source>
</reference>
<dbReference type="AlphaFoldDB" id="A0A397FA29"/>
<comment type="similarity">
    <text evidence="1">Belongs to the phosphohexose mutase family.</text>
</comment>
<comment type="caution">
    <text evidence="3">The sequence shown here is derived from an EMBL/GenBank/DDBJ whole genome shotgun (WGS) entry which is preliminary data.</text>
</comment>
<dbReference type="Pfam" id="PF02878">
    <property type="entry name" value="PGM_PMM_I"/>
    <property type="match status" value="2"/>
</dbReference>
<dbReference type="PANTHER" id="PTHR45955:SF1">
    <property type="entry name" value="PHOSPHOACETYLGLUCOSAMINE MUTASE"/>
    <property type="match status" value="1"/>
</dbReference>
<dbReference type="InterPro" id="IPR016055">
    <property type="entry name" value="A-D-PHexomutase_a/b/a-I/II/III"/>
</dbReference>
<evidence type="ECO:0000256" key="1">
    <source>
        <dbReference type="ARBA" id="ARBA00010231"/>
    </source>
</evidence>
<dbReference type="GO" id="GO:0006048">
    <property type="term" value="P:UDP-N-acetylglucosamine biosynthetic process"/>
    <property type="evidence" value="ECO:0007669"/>
    <property type="project" value="TreeGrafter"/>
</dbReference>
<dbReference type="PANTHER" id="PTHR45955">
    <property type="entry name" value="PHOSPHOACETYLGLUCOSAMINE MUTASE"/>
    <property type="match status" value="1"/>
</dbReference>
<evidence type="ECO:0000313" key="4">
    <source>
        <dbReference type="Proteomes" id="UP000266196"/>
    </source>
</evidence>
<dbReference type="VEuPathDB" id="FungiDB:H257_11149"/>
<name>A0A397FA29_APHAT</name>
<dbReference type="FunFam" id="3.40.120.10:FF:000038">
    <property type="entry name" value="Phosphoacetylglucosamine mutase"/>
    <property type="match status" value="1"/>
</dbReference>
<dbReference type="EMBL" id="QUTE01010674">
    <property type="protein sequence ID" value="RHZ12655.1"/>
    <property type="molecule type" value="Genomic_DNA"/>
</dbReference>
<gene>
    <name evidence="3" type="ORF">DYB31_008622</name>
</gene>
<dbReference type="VEuPathDB" id="FungiDB:H257_11151"/>
<dbReference type="GO" id="GO:0004610">
    <property type="term" value="F:phosphoacetylglucosamine mutase activity"/>
    <property type="evidence" value="ECO:0007669"/>
    <property type="project" value="TreeGrafter"/>
</dbReference>
<feature type="domain" description="Alpha-D-phosphohexomutase alpha/beta/alpha" evidence="2">
    <location>
        <begin position="447"/>
        <end position="516"/>
    </location>
</feature>
<dbReference type="GO" id="GO:0005975">
    <property type="term" value="P:carbohydrate metabolic process"/>
    <property type="evidence" value="ECO:0007669"/>
    <property type="project" value="InterPro"/>
</dbReference>
<protein>
    <recommendedName>
        <fullName evidence="2">Alpha-D-phosphohexomutase alpha/beta/alpha domain-containing protein</fullName>
    </recommendedName>
</protein>
<feature type="domain" description="Alpha-D-phosphohexomutase alpha/beta/alpha" evidence="2">
    <location>
        <begin position="402"/>
        <end position="443"/>
    </location>
</feature>